<feature type="domain" description="LytR/CpsA/Psr regulator C-terminal" evidence="3">
    <location>
        <begin position="92"/>
        <end position="172"/>
    </location>
</feature>
<evidence type="ECO:0000313" key="4">
    <source>
        <dbReference type="EMBL" id="PJJ57022.1"/>
    </source>
</evidence>
<dbReference type="Gene3D" id="3.30.70.2390">
    <property type="match status" value="1"/>
</dbReference>
<protein>
    <submittedName>
        <fullName evidence="4">LytR cell envelope-related transcriptional attenuator</fullName>
    </submittedName>
</protein>
<reference evidence="4 5" key="1">
    <citation type="submission" date="2017-11" db="EMBL/GenBank/DDBJ databases">
        <title>Genomic Encyclopedia of Archaeal and Bacterial Type Strains, Phase II (KMG-II): From Individual Species to Whole Genera.</title>
        <authorList>
            <person name="Goeker M."/>
        </authorList>
    </citation>
    <scope>NUCLEOTIDE SEQUENCE [LARGE SCALE GENOMIC DNA]</scope>
    <source>
        <strain evidence="4 5">DSM 27763</strain>
    </source>
</reference>
<feature type="compositionally biased region" description="Low complexity" evidence="1">
    <location>
        <begin position="55"/>
        <end position="80"/>
    </location>
</feature>
<keyword evidence="2" id="KW-0472">Membrane</keyword>
<organism evidence="4 5">
    <name type="scientific">Mumia flava</name>
    <dbReference type="NCBI Taxonomy" id="1348852"/>
    <lineage>
        <taxon>Bacteria</taxon>
        <taxon>Bacillati</taxon>
        <taxon>Actinomycetota</taxon>
        <taxon>Actinomycetes</taxon>
        <taxon>Propionibacteriales</taxon>
        <taxon>Nocardioidaceae</taxon>
        <taxon>Mumia</taxon>
    </lineage>
</organism>
<dbReference type="AlphaFoldDB" id="A0A2M9BGF4"/>
<dbReference type="Pfam" id="PF13399">
    <property type="entry name" value="LytR_C"/>
    <property type="match status" value="1"/>
</dbReference>
<sequence>MSARPRVNARTRTSSWAVPSIAVVAALAAVLIATVWLFASSDPEPGQTTVADSGATTPASPAPTTAAASEPAPEPTQAPAKKAKEPEVPRAYVEVYNNSQVSGLADRTASRAERSGWTVVGIDNWYGSIPETTVYYPSELKDQARLLAEDLGVDRVRAAVDPMKLDRLTVILVG</sequence>
<evidence type="ECO:0000313" key="5">
    <source>
        <dbReference type="Proteomes" id="UP000230842"/>
    </source>
</evidence>
<gene>
    <name evidence="4" type="ORF">CLV56_1241</name>
</gene>
<dbReference type="EMBL" id="PGEZ01000001">
    <property type="protein sequence ID" value="PJJ57022.1"/>
    <property type="molecule type" value="Genomic_DNA"/>
</dbReference>
<accession>A0A2M9BGF4</accession>
<dbReference type="Proteomes" id="UP000230842">
    <property type="component" value="Unassembled WGS sequence"/>
</dbReference>
<dbReference type="RefSeq" id="WP_245857652.1">
    <property type="nucleotide sequence ID" value="NZ_PGEZ01000001.1"/>
</dbReference>
<proteinExistence type="predicted"/>
<evidence type="ECO:0000259" key="3">
    <source>
        <dbReference type="Pfam" id="PF13399"/>
    </source>
</evidence>
<keyword evidence="2" id="KW-1133">Transmembrane helix</keyword>
<feature type="region of interest" description="Disordered" evidence="1">
    <location>
        <begin position="44"/>
        <end position="87"/>
    </location>
</feature>
<dbReference type="InterPro" id="IPR027381">
    <property type="entry name" value="LytR/CpsA/Psr_C"/>
</dbReference>
<comment type="caution">
    <text evidence="4">The sequence shown here is derived from an EMBL/GenBank/DDBJ whole genome shotgun (WGS) entry which is preliminary data.</text>
</comment>
<name>A0A2M9BGF4_9ACTN</name>
<keyword evidence="2" id="KW-0812">Transmembrane</keyword>
<keyword evidence="5" id="KW-1185">Reference proteome</keyword>
<evidence type="ECO:0000256" key="2">
    <source>
        <dbReference type="SAM" id="Phobius"/>
    </source>
</evidence>
<feature type="transmembrane region" description="Helical" evidence="2">
    <location>
        <begin position="21"/>
        <end position="39"/>
    </location>
</feature>
<evidence type="ECO:0000256" key="1">
    <source>
        <dbReference type="SAM" id="MobiDB-lite"/>
    </source>
</evidence>